<reference evidence="2" key="1">
    <citation type="submission" date="2023-10" db="EMBL/GenBank/DDBJ databases">
        <title>Genome assembly of Pristionchus species.</title>
        <authorList>
            <person name="Yoshida K."/>
            <person name="Sommer R.J."/>
        </authorList>
    </citation>
    <scope>NUCLEOTIDE SEQUENCE</scope>
    <source>
        <strain evidence="2">RS0144</strain>
    </source>
</reference>
<evidence type="ECO:0008006" key="4">
    <source>
        <dbReference type="Google" id="ProtNLM"/>
    </source>
</evidence>
<dbReference type="Proteomes" id="UP001432027">
    <property type="component" value="Unassembled WGS sequence"/>
</dbReference>
<sequence>MLVVSSHSLFIWGFADNDCTTFKIFLAKSYYFFISIIHQLIMALLLRIVLDGTELWPSLFLYFYLCFR</sequence>
<name>A0AAV5SF28_9BILA</name>
<protein>
    <recommendedName>
        <fullName evidence="4">G protein-coupled receptor</fullName>
    </recommendedName>
</protein>
<keyword evidence="1" id="KW-0812">Transmembrane</keyword>
<organism evidence="2 3">
    <name type="scientific">Pristionchus entomophagus</name>
    <dbReference type="NCBI Taxonomy" id="358040"/>
    <lineage>
        <taxon>Eukaryota</taxon>
        <taxon>Metazoa</taxon>
        <taxon>Ecdysozoa</taxon>
        <taxon>Nematoda</taxon>
        <taxon>Chromadorea</taxon>
        <taxon>Rhabditida</taxon>
        <taxon>Rhabditina</taxon>
        <taxon>Diplogasteromorpha</taxon>
        <taxon>Diplogasteroidea</taxon>
        <taxon>Neodiplogasteridae</taxon>
        <taxon>Pristionchus</taxon>
    </lineage>
</organism>
<keyword evidence="1" id="KW-1133">Transmembrane helix</keyword>
<evidence type="ECO:0000256" key="1">
    <source>
        <dbReference type="SAM" id="Phobius"/>
    </source>
</evidence>
<evidence type="ECO:0000313" key="2">
    <source>
        <dbReference type="EMBL" id="GMS81972.1"/>
    </source>
</evidence>
<keyword evidence="1" id="KW-0472">Membrane</keyword>
<feature type="non-terminal residue" evidence="2">
    <location>
        <position position="68"/>
    </location>
</feature>
<gene>
    <name evidence="2" type="ORF">PENTCL1PPCAC_4147</name>
</gene>
<feature type="transmembrane region" description="Helical" evidence="1">
    <location>
        <begin position="30"/>
        <end position="50"/>
    </location>
</feature>
<comment type="caution">
    <text evidence="2">The sequence shown here is derived from an EMBL/GenBank/DDBJ whole genome shotgun (WGS) entry which is preliminary data.</text>
</comment>
<evidence type="ECO:0000313" key="3">
    <source>
        <dbReference type="Proteomes" id="UP001432027"/>
    </source>
</evidence>
<accession>A0AAV5SF28</accession>
<proteinExistence type="predicted"/>
<dbReference type="EMBL" id="BTSX01000001">
    <property type="protein sequence ID" value="GMS81972.1"/>
    <property type="molecule type" value="Genomic_DNA"/>
</dbReference>
<keyword evidence="3" id="KW-1185">Reference proteome</keyword>
<dbReference type="AlphaFoldDB" id="A0AAV5SF28"/>